<evidence type="ECO:0000313" key="1">
    <source>
        <dbReference type="EMBL" id="MBD7959835.1"/>
    </source>
</evidence>
<keyword evidence="2" id="KW-1185">Reference proteome</keyword>
<gene>
    <name evidence="1" type="ORF">H9646_05030</name>
</gene>
<organism evidence="1 2">
    <name type="scientific">Comamonas avium</name>
    <dbReference type="NCBI Taxonomy" id="2762231"/>
    <lineage>
        <taxon>Bacteria</taxon>
        <taxon>Pseudomonadati</taxon>
        <taxon>Pseudomonadota</taxon>
        <taxon>Betaproteobacteria</taxon>
        <taxon>Burkholderiales</taxon>
        <taxon>Comamonadaceae</taxon>
        <taxon>Comamonas</taxon>
    </lineage>
</organism>
<evidence type="ECO:0000313" key="2">
    <source>
        <dbReference type="Proteomes" id="UP000634919"/>
    </source>
</evidence>
<dbReference type="RefSeq" id="WP_191722228.1">
    <property type="nucleotide sequence ID" value="NZ_JACSQK010000002.1"/>
</dbReference>
<proteinExistence type="predicted"/>
<sequence length="121" mass="13157">MKLSEALEQIDGMIDLVNALIVKNQPDSTEAAIRQLRDGMQAFAGLAQRFGAEQFTPENVQRMQAMSERLTQMRGHIAKVSAITAQQLATLIPEQSVSHTYGASKQPGATASVARMYHISG</sequence>
<name>A0ABR8S8Q8_9BURK</name>
<dbReference type="Proteomes" id="UP000634919">
    <property type="component" value="Unassembled WGS sequence"/>
</dbReference>
<reference evidence="1 2" key="1">
    <citation type="submission" date="2020-08" db="EMBL/GenBank/DDBJ databases">
        <title>A Genomic Blueprint of the Chicken Gut Microbiome.</title>
        <authorList>
            <person name="Gilroy R."/>
            <person name="Ravi A."/>
            <person name="Getino M."/>
            <person name="Pursley I."/>
            <person name="Horton D.L."/>
            <person name="Alikhan N.-F."/>
            <person name="Baker D."/>
            <person name="Gharbi K."/>
            <person name="Hall N."/>
            <person name="Watson M."/>
            <person name="Adriaenssens E.M."/>
            <person name="Foster-Nyarko E."/>
            <person name="Jarju S."/>
            <person name="Secka A."/>
            <person name="Antonio M."/>
            <person name="Oren A."/>
            <person name="Chaudhuri R."/>
            <person name="La Ragione R.M."/>
            <person name="Hildebrand F."/>
            <person name="Pallen M.J."/>
        </authorList>
    </citation>
    <scope>NUCLEOTIDE SEQUENCE [LARGE SCALE GENOMIC DNA]</scope>
    <source>
        <strain evidence="1 2">Sa2CVA6</strain>
    </source>
</reference>
<accession>A0ABR8S8Q8</accession>
<dbReference type="EMBL" id="JACSQK010000002">
    <property type="protein sequence ID" value="MBD7959835.1"/>
    <property type="molecule type" value="Genomic_DNA"/>
</dbReference>
<protein>
    <recommendedName>
        <fullName evidence="3">Flagellar protein FlgN</fullName>
    </recommendedName>
</protein>
<comment type="caution">
    <text evidence="1">The sequence shown here is derived from an EMBL/GenBank/DDBJ whole genome shotgun (WGS) entry which is preliminary data.</text>
</comment>
<evidence type="ECO:0008006" key="3">
    <source>
        <dbReference type="Google" id="ProtNLM"/>
    </source>
</evidence>